<sequence length="99" mass="10684">MVPTTLVVETRLVLNTGHRADSLMRHAMHREARPVCHASGHGTGPAPHAGVAVRRAADCTGVASGTKCFKLHFVQPNFFIFIPKASNIPKSIIFIPKST</sequence>
<dbReference type="EMBL" id="JACEIK010003604">
    <property type="protein sequence ID" value="MCD9642368.1"/>
    <property type="molecule type" value="Genomic_DNA"/>
</dbReference>
<accession>A0ABS8V808</accession>
<protein>
    <submittedName>
        <fullName evidence="1">Uncharacterized protein</fullName>
    </submittedName>
</protein>
<keyword evidence="2" id="KW-1185">Reference proteome</keyword>
<evidence type="ECO:0000313" key="2">
    <source>
        <dbReference type="Proteomes" id="UP000823775"/>
    </source>
</evidence>
<gene>
    <name evidence="1" type="ORF">HAX54_029153</name>
</gene>
<comment type="caution">
    <text evidence="1">The sequence shown here is derived from an EMBL/GenBank/DDBJ whole genome shotgun (WGS) entry which is preliminary data.</text>
</comment>
<organism evidence="1 2">
    <name type="scientific">Datura stramonium</name>
    <name type="common">Jimsonweed</name>
    <name type="synonym">Common thornapple</name>
    <dbReference type="NCBI Taxonomy" id="4076"/>
    <lineage>
        <taxon>Eukaryota</taxon>
        <taxon>Viridiplantae</taxon>
        <taxon>Streptophyta</taxon>
        <taxon>Embryophyta</taxon>
        <taxon>Tracheophyta</taxon>
        <taxon>Spermatophyta</taxon>
        <taxon>Magnoliopsida</taxon>
        <taxon>eudicotyledons</taxon>
        <taxon>Gunneridae</taxon>
        <taxon>Pentapetalae</taxon>
        <taxon>asterids</taxon>
        <taxon>lamiids</taxon>
        <taxon>Solanales</taxon>
        <taxon>Solanaceae</taxon>
        <taxon>Solanoideae</taxon>
        <taxon>Datureae</taxon>
        <taxon>Datura</taxon>
    </lineage>
</organism>
<reference evidence="1 2" key="1">
    <citation type="journal article" date="2021" name="BMC Genomics">
        <title>Datura genome reveals duplications of psychoactive alkaloid biosynthetic genes and high mutation rate following tissue culture.</title>
        <authorList>
            <person name="Rajewski A."/>
            <person name="Carter-House D."/>
            <person name="Stajich J."/>
            <person name="Litt A."/>
        </authorList>
    </citation>
    <scope>NUCLEOTIDE SEQUENCE [LARGE SCALE GENOMIC DNA]</scope>
    <source>
        <strain evidence="1">AR-01</strain>
    </source>
</reference>
<name>A0ABS8V808_DATST</name>
<evidence type="ECO:0000313" key="1">
    <source>
        <dbReference type="EMBL" id="MCD9642368.1"/>
    </source>
</evidence>
<dbReference type="Proteomes" id="UP000823775">
    <property type="component" value="Unassembled WGS sequence"/>
</dbReference>
<proteinExistence type="predicted"/>